<feature type="compositionally biased region" description="Pro residues" evidence="4">
    <location>
        <begin position="141"/>
        <end position="150"/>
    </location>
</feature>
<keyword evidence="1 2" id="KW-0238">DNA-binding</keyword>
<proteinExistence type="inferred from homology"/>
<dbReference type="GO" id="GO:0005829">
    <property type="term" value="C:cytosol"/>
    <property type="evidence" value="ECO:0007669"/>
    <property type="project" value="TreeGrafter"/>
</dbReference>
<comment type="similarity">
    <text evidence="2">Belongs to the YbaB/EbfC family.</text>
</comment>
<sequence>MPGDSDWDRDWDSDWDKNGGDGNRQGVTRTGGSGLPADGRTQMMKNFGDMMKQASQLQGKMQEMQEKIAAMQVEGSAGGGMVRVTLTGKGYASKVSIEKDLLNPEEGEVLEDLITAAINDAKARLEEKSQEEMKSLTEGLPLPPGMKLPF</sequence>
<reference evidence="5" key="2">
    <citation type="submission" date="2020-09" db="EMBL/GenBank/DDBJ databases">
        <authorList>
            <person name="Sun Q."/>
            <person name="Zhou Y."/>
        </authorList>
    </citation>
    <scope>NUCLEOTIDE SEQUENCE</scope>
    <source>
        <strain evidence="5">CGMCC 1.12921</strain>
    </source>
</reference>
<comment type="subcellular location">
    <subcellularLocation>
        <location evidence="2">Cytoplasm</location>
        <location evidence="2">Nucleoid</location>
    </subcellularLocation>
</comment>
<dbReference type="InterPro" id="IPR036894">
    <property type="entry name" value="YbaB-like_sf"/>
</dbReference>
<feature type="compositionally biased region" description="Basic and acidic residues" evidence="4">
    <location>
        <begin position="125"/>
        <end position="135"/>
    </location>
</feature>
<comment type="function">
    <text evidence="2">Binds to DNA and alters its conformation. May be involved in regulation of gene expression, nucleoid organization and DNA protection.</text>
</comment>
<name>A0A8J2Y6M9_9PROT</name>
<evidence type="ECO:0000256" key="1">
    <source>
        <dbReference type="ARBA" id="ARBA00023125"/>
    </source>
</evidence>
<gene>
    <name evidence="5" type="ORF">GCM10011342_21030</name>
</gene>
<dbReference type="Proteomes" id="UP000613582">
    <property type="component" value="Unassembled WGS sequence"/>
</dbReference>
<keyword evidence="2" id="KW-0963">Cytoplasm</keyword>
<dbReference type="HAMAP" id="MF_00274">
    <property type="entry name" value="DNA_YbaB_EbfC"/>
    <property type="match status" value="1"/>
</dbReference>
<dbReference type="GO" id="GO:0043590">
    <property type="term" value="C:bacterial nucleoid"/>
    <property type="evidence" value="ECO:0007669"/>
    <property type="project" value="UniProtKB-UniRule"/>
</dbReference>
<dbReference type="EMBL" id="BMGH01000001">
    <property type="protein sequence ID" value="GGD12004.1"/>
    <property type="molecule type" value="Genomic_DNA"/>
</dbReference>
<feature type="region of interest" description="Disordered" evidence="4">
    <location>
        <begin position="125"/>
        <end position="150"/>
    </location>
</feature>
<evidence type="ECO:0000313" key="6">
    <source>
        <dbReference type="Proteomes" id="UP000613582"/>
    </source>
</evidence>
<organism evidence="5 6">
    <name type="scientific">Aquisalinus flavus</name>
    <dbReference type="NCBI Taxonomy" id="1526572"/>
    <lineage>
        <taxon>Bacteria</taxon>
        <taxon>Pseudomonadati</taxon>
        <taxon>Pseudomonadota</taxon>
        <taxon>Alphaproteobacteria</taxon>
        <taxon>Parvularculales</taxon>
        <taxon>Parvularculaceae</taxon>
        <taxon>Aquisalinus</taxon>
    </lineage>
</organism>
<comment type="subunit">
    <text evidence="2">Homodimer.</text>
</comment>
<comment type="caution">
    <text evidence="5">The sequence shown here is derived from an EMBL/GenBank/DDBJ whole genome shotgun (WGS) entry which is preliminary data.</text>
</comment>
<reference evidence="5" key="1">
    <citation type="journal article" date="2014" name="Int. J. Syst. Evol. Microbiol.">
        <title>Complete genome sequence of Corynebacterium casei LMG S-19264T (=DSM 44701T), isolated from a smear-ripened cheese.</title>
        <authorList>
            <consortium name="US DOE Joint Genome Institute (JGI-PGF)"/>
            <person name="Walter F."/>
            <person name="Albersmeier A."/>
            <person name="Kalinowski J."/>
            <person name="Ruckert C."/>
        </authorList>
    </citation>
    <scope>NUCLEOTIDE SEQUENCE</scope>
    <source>
        <strain evidence="5">CGMCC 1.12921</strain>
    </source>
</reference>
<dbReference type="NCBIfam" id="TIGR00103">
    <property type="entry name" value="DNA_YbaB_EbfC"/>
    <property type="match status" value="1"/>
</dbReference>
<dbReference type="SUPFAM" id="SSF82607">
    <property type="entry name" value="YbaB-like"/>
    <property type="match status" value="1"/>
</dbReference>
<dbReference type="GO" id="GO:0003677">
    <property type="term" value="F:DNA binding"/>
    <property type="evidence" value="ECO:0007669"/>
    <property type="project" value="UniProtKB-UniRule"/>
</dbReference>
<keyword evidence="3" id="KW-0175">Coiled coil</keyword>
<evidence type="ECO:0000256" key="2">
    <source>
        <dbReference type="HAMAP-Rule" id="MF_00274"/>
    </source>
</evidence>
<dbReference type="PANTHER" id="PTHR33449">
    <property type="entry name" value="NUCLEOID-ASSOCIATED PROTEIN YBAB"/>
    <property type="match status" value="1"/>
</dbReference>
<keyword evidence="6" id="KW-1185">Reference proteome</keyword>
<dbReference type="InterPro" id="IPR004401">
    <property type="entry name" value="YbaB/EbfC"/>
</dbReference>
<dbReference type="Pfam" id="PF02575">
    <property type="entry name" value="YbaB_DNA_bd"/>
    <property type="match status" value="1"/>
</dbReference>
<protein>
    <recommendedName>
        <fullName evidence="2">Nucleoid-associated protein GCM10011342_21030</fullName>
    </recommendedName>
</protein>
<feature type="region of interest" description="Disordered" evidence="4">
    <location>
        <begin position="1"/>
        <end position="39"/>
    </location>
</feature>
<dbReference type="AlphaFoldDB" id="A0A8J2Y6M9"/>
<evidence type="ECO:0000313" key="5">
    <source>
        <dbReference type="EMBL" id="GGD12004.1"/>
    </source>
</evidence>
<accession>A0A8J2Y6M9</accession>
<feature type="coiled-coil region" evidence="3">
    <location>
        <begin position="47"/>
        <end position="74"/>
    </location>
</feature>
<evidence type="ECO:0000256" key="4">
    <source>
        <dbReference type="SAM" id="MobiDB-lite"/>
    </source>
</evidence>
<dbReference type="Gene3D" id="3.30.1310.10">
    <property type="entry name" value="Nucleoid-associated protein YbaB-like domain"/>
    <property type="match status" value="1"/>
</dbReference>
<dbReference type="PANTHER" id="PTHR33449:SF1">
    <property type="entry name" value="NUCLEOID-ASSOCIATED PROTEIN YBAB"/>
    <property type="match status" value="1"/>
</dbReference>
<evidence type="ECO:0000256" key="3">
    <source>
        <dbReference type="SAM" id="Coils"/>
    </source>
</evidence>
<feature type="compositionally biased region" description="Basic and acidic residues" evidence="4">
    <location>
        <begin position="1"/>
        <end position="19"/>
    </location>
</feature>